<reference evidence="1" key="1">
    <citation type="submission" date="2019-11" db="EMBL/GenBank/DDBJ databases">
        <title>The nuclear and mitochondrial genomes of Frieseomelitta varia - a highly eusocial stingless bee (Meliponini) with a permanently sterile worker caste.</title>
        <authorList>
            <person name="Freitas F.C.P."/>
            <person name="Lourenco A.P."/>
            <person name="Nunes F.M.F."/>
            <person name="Paschoal A.R."/>
            <person name="Abreu F.C.P."/>
            <person name="Barbin F.O."/>
            <person name="Bataglia L."/>
            <person name="Cardoso-Junior C.A.M."/>
            <person name="Cervoni M.S."/>
            <person name="Silva S.R."/>
            <person name="Dalarmi F."/>
            <person name="Del Lama M.A."/>
            <person name="Depintor T.S."/>
            <person name="Ferreira K.M."/>
            <person name="Goria P.S."/>
            <person name="Jaskot M.C."/>
            <person name="Lago D.C."/>
            <person name="Luna-Lucena D."/>
            <person name="Moda L.M."/>
            <person name="Nascimento L."/>
            <person name="Pedrino M."/>
            <person name="Rabico F.O."/>
            <person name="Sanches F.C."/>
            <person name="Santos D.E."/>
            <person name="Santos C.G."/>
            <person name="Vieira J."/>
            <person name="Lopes T.F."/>
            <person name="Barchuk A.R."/>
            <person name="Hartfelder K."/>
            <person name="Simoes Z.L.P."/>
            <person name="Bitondi M.M.G."/>
            <person name="Pinheiro D.G."/>
        </authorList>
    </citation>
    <scope>NUCLEOTIDE SEQUENCE</scope>
    <source>
        <strain evidence="1">USP_RPSP 00005682</strain>
        <tissue evidence="1">Whole individual</tissue>
    </source>
</reference>
<organism evidence="1 2">
    <name type="scientific">Frieseomelitta varia</name>
    <dbReference type="NCBI Taxonomy" id="561572"/>
    <lineage>
        <taxon>Eukaryota</taxon>
        <taxon>Metazoa</taxon>
        <taxon>Ecdysozoa</taxon>
        <taxon>Arthropoda</taxon>
        <taxon>Hexapoda</taxon>
        <taxon>Insecta</taxon>
        <taxon>Pterygota</taxon>
        <taxon>Neoptera</taxon>
        <taxon>Endopterygota</taxon>
        <taxon>Hymenoptera</taxon>
        <taxon>Apocrita</taxon>
        <taxon>Aculeata</taxon>
        <taxon>Apoidea</taxon>
        <taxon>Anthophila</taxon>
        <taxon>Apidae</taxon>
        <taxon>Frieseomelitta</taxon>
    </lineage>
</organism>
<dbReference type="EMBL" id="WNWW01000468">
    <property type="protein sequence ID" value="KAF3424427.1"/>
    <property type="molecule type" value="Genomic_DNA"/>
</dbReference>
<sequence>MWADVNGKFKLPVYIVCASLSLRLRFFIYQIFNYPINFLKHLVPLNSPKFLIHFIKFLHQLFKHMFFQFY</sequence>
<dbReference type="AlphaFoldDB" id="A0A833RY24"/>
<proteinExistence type="predicted"/>
<evidence type="ECO:0000313" key="1">
    <source>
        <dbReference type="EMBL" id="KAF3424427.1"/>
    </source>
</evidence>
<accession>A0A833RY24</accession>
<dbReference type="Proteomes" id="UP000655588">
    <property type="component" value="Unassembled WGS sequence"/>
</dbReference>
<evidence type="ECO:0000313" key="2">
    <source>
        <dbReference type="Proteomes" id="UP000655588"/>
    </source>
</evidence>
<gene>
    <name evidence="1" type="ORF">E2986_11217</name>
</gene>
<name>A0A833RY24_9HYME</name>
<protein>
    <submittedName>
        <fullName evidence="1">Uncharacterized protein</fullName>
    </submittedName>
</protein>
<keyword evidence="2" id="KW-1185">Reference proteome</keyword>
<comment type="caution">
    <text evidence="1">The sequence shown here is derived from an EMBL/GenBank/DDBJ whole genome shotgun (WGS) entry which is preliminary data.</text>
</comment>